<gene>
    <name evidence="25" type="ORF">MEDL_1552</name>
</gene>
<feature type="transmembrane region" description="Helical" evidence="22">
    <location>
        <begin position="426"/>
        <end position="447"/>
    </location>
</feature>
<evidence type="ECO:0000256" key="7">
    <source>
        <dbReference type="ARBA" id="ARBA00022729"/>
    </source>
</evidence>
<comment type="similarity">
    <text evidence="5 20">Belongs to the LAMP family.</text>
</comment>
<dbReference type="PRINTS" id="PR00336">
    <property type="entry name" value="LYSASSOCTDMP"/>
</dbReference>
<keyword evidence="11 20" id="KW-0472">Membrane</keyword>
<keyword evidence="6 20" id="KW-0812">Transmembrane</keyword>
<evidence type="ECO:0000259" key="23">
    <source>
        <dbReference type="Pfam" id="PF01299"/>
    </source>
</evidence>
<dbReference type="OrthoDB" id="6232933at2759"/>
<dbReference type="Pfam" id="PF21222">
    <property type="entry name" value="Lamp2_2nd"/>
    <property type="match status" value="1"/>
</dbReference>
<evidence type="ECO:0000256" key="13">
    <source>
        <dbReference type="ARBA" id="ARBA00023273"/>
    </source>
</evidence>
<name>A0A8S3PR70_MYTED</name>
<keyword evidence="12" id="KW-0325">Glycoprotein</keyword>
<evidence type="ECO:0000259" key="24">
    <source>
        <dbReference type="Pfam" id="PF21222"/>
    </source>
</evidence>
<feature type="domain" description="Lysosome-associated membrane glycoprotein 2-like luminal" evidence="23">
    <location>
        <begin position="247"/>
        <end position="403"/>
    </location>
</feature>
<evidence type="ECO:0000256" key="18">
    <source>
        <dbReference type="ARBA" id="ARBA00074379"/>
    </source>
</evidence>
<comment type="caution">
    <text evidence="25">The sequence shown here is derived from an EMBL/GenBank/DDBJ whole genome shotgun (WGS) entry which is preliminary data.</text>
</comment>
<evidence type="ECO:0000256" key="9">
    <source>
        <dbReference type="ARBA" id="ARBA00022989"/>
    </source>
</evidence>
<keyword evidence="26" id="KW-1185">Reference proteome</keyword>
<evidence type="ECO:0000256" key="6">
    <source>
        <dbReference type="ARBA" id="ARBA00022692"/>
    </source>
</evidence>
<dbReference type="GO" id="GO:0031902">
    <property type="term" value="C:late endosome membrane"/>
    <property type="evidence" value="ECO:0007669"/>
    <property type="project" value="TreeGrafter"/>
</dbReference>
<evidence type="ECO:0000313" key="26">
    <source>
        <dbReference type="Proteomes" id="UP000683360"/>
    </source>
</evidence>
<dbReference type="GO" id="GO:0005886">
    <property type="term" value="C:plasma membrane"/>
    <property type="evidence" value="ECO:0007669"/>
    <property type="project" value="TreeGrafter"/>
</dbReference>
<dbReference type="EMBL" id="CAJPWZ010000112">
    <property type="protein sequence ID" value="CAG2185975.1"/>
    <property type="molecule type" value="Genomic_DNA"/>
</dbReference>
<comment type="function">
    <text evidence="16">Plays a role in short-term synaptic plasticity in a subset of GABAergic neurons in the brain.</text>
</comment>
<dbReference type="PANTHER" id="PTHR11506">
    <property type="entry name" value="LYSOSOME-ASSOCIATED MEMBRANE GLYCOPROTEIN"/>
    <property type="match status" value="1"/>
</dbReference>
<keyword evidence="14" id="KW-0968">Cytoplasmic vesicle</keyword>
<dbReference type="GO" id="GO:0005765">
    <property type="term" value="C:lysosomal membrane"/>
    <property type="evidence" value="ECO:0007669"/>
    <property type="project" value="TreeGrafter"/>
</dbReference>
<keyword evidence="13" id="KW-0966">Cell projection</keyword>
<feature type="region of interest" description="Disordered" evidence="21">
    <location>
        <begin position="181"/>
        <end position="244"/>
    </location>
</feature>
<keyword evidence="7" id="KW-0732">Signal</keyword>
<keyword evidence="8" id="KW-0967">Endosome</keyword>
<evidence type="ECO:0000256" key="5">
    <source>
        <dbReference type="ARBA" id="ARBA00009644"/>
    </source>
</evidence>
<evidence type="ECO:0000313" key="25">
    <source>
        <dbReference type="EMBL" id="CAG2185975.1"/>
    </source>
</evidence>
<accession>A0A8S3PR70</accession>
<evidence type="ECO:0000256" key="2">
    <source>
        <dbReference type="ARBA" id="ARBA00004158"/>
    </source>
</evidence>
<dbReference type="PANTHER" id="PTHR11506:SF35">
    <property type="entry name" value="LYSOSOME-ASSOCIATED MEMBRANE GLYCOPROTEIN 5"/>
    <property type="match status" value="1"/>
</dbReference>
<evidence type="ECO:0000256" key="16">
    <source>
        <dbReference type="ARBA" id="ARBA00053950"/>
    </source>
</evidence>
<evidence type="ECO:0000256" key="3">
    <source>
        <dbReference type="ARBA" id="ARBA00004172"/>
    </source>
</evidence>
<evidence type="ECO:0000256" key="15">
    <source>
        <dbReference type="ARBA" id="ARBA00029428"/>
    </source>
</evidence>
<evidence type="ECO:0000256" key="12">
    <source>
        <dbReference type="ARBA" id="ARBA00023180"/>
    </source>
</evidence>
<evidence type="ECO:0000256" key="4">
    <source>
        <dbReference type="ARBA" id="ARBA00004279"/>
    </source>
</evidence>
<feature type="compositionally biased region" description="Polar residues" evidence="21">
    <location>
        <begin position="183"/>
        <end position="198"/>
    </location>
</feature>
<evidence type="ECO:0000256" key="8">
    <source>
        <dbReference type="ARBA" id="ARBA00022753"/>
    </source>
</evidence>
<dbReference type="InterPro" id="IPR048528">
    <property type="entry name" value="Lamp2-like_luminal"/>
</dbReference>
<evidence type="ECO:0000256" key="19">
    <source>
        <dbReference type="ARBA" id="ARBA00076257"/>
    </source>
</evidence>
<sequence length="460" mass="50282">MMCIDYLKGCKGFQYPDSAPCIIVNMDATTQLTQLGSEPLEVTSSLKSAKVDRGFCAGASGSTSNIILQTTAPLPARITLLFNKDEQSVVFMDITVTFDPDAIFNNTDEGNQVLADIGNTRLSKVTSSYKCDEQQTISFNKKNSSMFEYEFKMTISNVVIQAFNIVNGTLSEAEECAADETTVAPTSTETIETTQPDVTNTGSTTKMDTTDETTVPATTSFISTPTETTPEGTSSNPITPRPDDPPIQSYFAHGENGTCVLIQCGIQFEINYNTTEQKKASRVIGVPERVNFDGGCNQPNNTQSLQIQFYDNWDLRLTFSRFDDQGRIKFYLSDIDLTANLSKELFPDIGNPIFRQNIKTTFATDTITASTEGSYRCTKEAAFLLKDGTVMSTFNLQYAAFQKNITDFSESGISECSSDVETSSDIPIAVGSALGGLILIVLVAYAIGRRCKEKGDYDTI</sequence>
<dbReference type="PROSITE" id="PS51407">
    <property type="entry name" value="LAMP_3"/>
    <property type="match status" value="1"/>
</dbReference>
<evidence type="ECO:0000256" key="17">
    <source>
        <dbReference type="ARBA" id="ARBA00060492"/>
    </source>
</evidence>
<dbReference type="Pfam" id="PF01299">
    <property type="entry name" value="Lamp2-like_luminal"/>
    <property type="match status" value="1"/>
</dbReference>
<proteinExistence type="inferred from homology"/>
<protein>
    <recommendedName>
        <fullName evidence="18">Lysosome-associated membrane glycoprotein 5</fullName>
    </recommendedName>
    <alternativeName>
        <fullName evidence="19">Lysosome-associated membrane protein 5</fullName>
    </alternativeName>
</protein>
<evidence type="ECO:0000256" key="11">
    <source>
        <dbReference type="ARBA" id="ARBA00023136"/>
    </source>
</evidence>
<dbReference type="GO" id="GO:0072594">
    <property type="term" value="P:establishment of protein localization to organelle"/>
    <property type="evidence" value="ECO:0007669"/>
    <property type="project" value="TreeGrafter"/>
</dbReference>
<evidence type="ECO:0000256" key="14">
    <source>
        <dbReference type="ARBA" id="ARBA00023329"/>
    </source>
</evidence>
<keyword evidence="10" id="KW-0770">Synapse</keyword>
<evidence type="ECO:0000256" key="20">
    <source>
        <dbReference type="PROSITE-ProRule" id="PRU00740"/>
    </source>
</evidence>
<feature type="compositionally biased region" description="Low complexity" evidence="21">
    <location>
        <begin position="199"/>
        <end position="235"/>
    </location>
</feature>
<evidence type="ECO:0000256" key="21">
    <source>
        <dbReference type="SAM" id="MobiDB-lite"/>
    </source>
</evidence>
<dbReference type="InterPro" id="IPR048524">
    <property type="entry name" value="Lamp2-like_TM"/>
</dbReference>
<dbReference type="InterPro" id="IPR002000">
    <property type="entry name" value="Lysosome-assoc_membr_glycop"/>
</dbReference>
<dbReference type="Gene3D" id="2.40.160.110">
    <property type="match status" value="2"/>
</dbReference>
<dbReference type="Proteomes" id="UP000683360">
    <property type="component" value="Unassembled WGS sequence"/>
</dbReference>
<evidence type="ECO:0000256" key="10">
    <source>
        <dbReference type="ARBA" id="ARBA00023018"/>
    </source>
</evidence>
<reference evidence="25" key="1">
    <citation type="submission" date="2021-03" db="EMBL/GenBank/DDBJ databases">
        <authorList>
            <person name="Bekaert M."/>
        </authorList>
    </citation>
    <scope>NUCLEOTIDE SEQUENCE</scope>
</reference>
<organism evidence="25 26">
    <name type="scientific">Mytilus edulis</name>
    <name type="common">Blue mussel</name>
    <dbReference type="NCBI Taxonomy" id="6550"/>
    <lineage>
        <taxon>Eukaryota</taxon>
        <taxon>Metazoa</taxon>
        <taxon>Spiralia</taxon>
        <taxon>Lophotrochozoa</taxon>
        <taxon>Mollusca</taxon>
        <taxon>Bivalvia</taxon>
        <taxon>Autobranchia</taxon>
        <taxon>Pteriomorphia</taxon>
        <taxon>Mytilida</taxon>
        <taxon>Mytiloidea</taxon>
        <taxon>Mytilidae</taxon>
        <taxon>Mytilinae</taxon>
        <taxon>Mytilus</taxon>
    </lineage>
</organism>
<keyword evidence="9 22" id="KW-1133">Transmembrane helix</keyword>
<evidence type="ECO:0000256" key="22">
    <source>
        <dbReference type="SAM" id="Phobius"/>
    </source>
</evidence>
<feature type="domain" description="Lysosome-associated membrane glycoprotein 2-like transmembrane" evidence="24">
    <location>
        <begin position="426"/>
        <end position="450"/>
    </location>
</feature>
<comment type="subcellular location">
    <subcellularLocation>
        <location evidence="4">Cell projection</location>
        <location evidence="4">Dendrite</location>
    </subcellularLocation>
    <subcellularLocation>
        <location evidence="17">Cell projection</location>
        <location evidence="17">Growth cone membrane</location>
        <topology evidence="17">Single-pass type I membrane protein</topology>
    </subcellularLocation>
    <subcellularLocation>
        <location evidence="15">Cytoplasmic vesicle</location>
        <location evidence="15">Secretory vesicle</location>
        <location evidence="15">Synaptic vesicle membrane</location>
        <topology evidence="15">Single-pass type I membrane protein</topology>
    </subcellularLocation>
    <subcellularLocation>
        <location evidence="2">Early endosome membrane</location>
        <topology evidence="2">Single-pass type I membrane protein</topology>
    </subcellularLocation>
    <subcellularLocation>
        <location evidence="1">Endoplasmic reticulum-Golgi intermediate compartment membrane</location>
        <topology evidence="1">Single-pass type I membrane protein</topology>
    </subcellularLocation>
    <subcellularLocation>
        <location evidence="20">Membrane</location>
        <topology evidence="20">Single-pass type I membrane protein</topology>
    </subcellularLocation>
    <subcellularLocation>
        <location evidence="3">Recycling endosome</location>
    </subcellularLocation>
</comment>
<comment type="caution">
    <text evidence="20">Lacks conserved residue(s) required for the propagation of feature annotation.</text>
</comment>
<evidence type="ECO:0000256" key="1">
    <source>
        <dbReference type="ARBA" id="ARBA00004151"/>
    </source>
</evidence>
<dbReference type="AlphaFoldDB" id="A0A8S3PR70"/>